<organism evidence="2 3">
    <name type="scientific">Pediococcus stilesii</name>
    <dbReference type="NCBI Taxonomy" id="331679"/>
    <lineage>
        <taxon>Bacteria</taxon>
        <taxon>Bacillati</taxon>
        <taxon>Bacillota</taxon>
        <taxon>Bacilli</taxon>
        <taxon>Lactobacillales</taxon>
        <taxon>Lactobacillaceae</taxon>
        <taxon>Pediococcus</taxon>
    </lineage>
</organism>
<proteinExistence type="predicted"/>
<dbReference type="InterPro" id="IPR010982">
    <property type="entry name" value="Lambda_DNA-bd_dom_sf"/>
</dbReference>
<dbReference type="PATRIC" id="fig|331679.3.peg.1778"/>
<evidence type="ECO:0000259" key="1">
    <source>
        <dbReference type="PROSITE" id="PS50943"/>
    </source>
</evidence>
<keyword evidence="3" id="KW-1185">Reference proteome</keyword>
<dbReference type="InterPro" id="IPR001387">
    <property type="entry name" value="Cro/C1-type_HTH"/>
</dbReference>
<name>A0A0R2L323_9LACO</name>
<reference evidence="2 3" key="1">
    <citation type="journal article" date="2015" name="Genome Announc.">
        <title>Expanding the biotechnology potential of lactobacilli through comparative genomics of 213 strains and associated genera.</title>
        <authorList>
            <person name="Sun Z."/>
            <person name="Harris H.M."/>
            <person name="McCann A."/>
            <person name="Guo C."/>
            <person name="Argimon S."/>
            <person name="Zhang W."/>
            <person name="Yang X."/>
            <person name="Jeffery I.B."/>
            <person name="Cooney J.C."/>
            <person name="Kagawa T.F."/>
            <person name="Liu W."/>
            <person name="Song Y."/>
            <person name="Salvetti E."/>
            <person name="Wrobel A."/>
            <person name="Rasinkangas P."/>
            <person name="Parkhill J."/>
            <person name="Rea M.C."/>
            <person name="O'Sullivan O."/>
            <person name="Ritari J."/>
            <person name="Douillard F.P."/>
            <person name="Paul Ross R."/>
            <person name="Yang R."/>
            <person name="Briner A.E."/>
            <person name="Felis G.E."/>
            <person name="de Vos W.M."/>
            <person name="Barrangou R."/>
            <person name="Klaenhammer T.R."/>
            <person name="Caufield P.W."/>
            <person name="Cui Y."/>
            <person name="Zhang H."/>
            <person name="O'Toole P.W."/>
        </authorList>
    </citation>
    <scope>NUCLEOTIDE SEQUENCE [LARGE SCALE GENOMIC DNA]</scope>
    <source>
        <strain evidence="2 3">DSM 18001</strain>
    </source>
</reference>
<dbReference type="STRING" id="331679.IV81_GL001742"/>
<dbReference type="EMBL" id="JQBX01000009">
    <property type="protein sequence ID" value="KRN93884.1"/>
    <property type="molecule type" value="Genomic_DNA"/>
</dbReference>
<comment type="caution">
    <text evidence="2">The sequence shown here is derived from an EMBL/GenBank/DDBJ whole genome shotgun (WGS) entry which is preliminary data.</text>
</comment>
<dbReference type="GO" id="GO:0003677">
    <property type="term" value="F:DNA binding"/>
    <property type="evidence" value="ECO:0007669"/>
    <property type="project" value="InterPro"/>
</dbReference>
<evidence type="ECO:0000313" key="3">
    <source>
        <dbReference type="Proteomes" id="UP000051859"/>
    </source>
</evidence>
<dbReference type="InterPro" id="IPR053163">
    <property type="entry name" value="HTH-type_regulator_Rgg"/>
</dbReference>
<dbReference type="CDD" id="cd00093">
    <property type="entry name" value="HTH_XRE"/>
    <property type="match status" value="1"/>
</dbReference>
<dbReference type="SMART" id="SM00530">
    <property type="entry name" value="HTH_XRE"/>
    <property type="match status" value="1"/>
</dbReference>
<dbReference type="PROSITE" id="PS50943">
    <property type="entry name" value="HTH_CROC1"/>
    <property type="match status" value="1"/>
</dbReference>
<dbReference type="PANTHER" id="PTHR37038">
    <property type="entry name" value="TRANSCRIPTIONAL REGULATOR-RELATED"/>
    <property type="match status" value="1"/>
</dbReference>
<dbReference type="Proteomes" id="UP000051859">
    <property type="component" value="Unassembled WGS sequence"/>
</dbReference>
<accession>A0A0R2L323</accession>
<dbReference type="PANTHER" id="PTHR37038:SF12">
    <property type="entry name" value="TRANSCRIPTIONAL REGULATOR"/>
    <property type="match status" value="1"/>
</dbReference>
<sequence>MIMAKIGLTVHEIRINKGLTQKEVYAGIVSRSFANRFEKGLNDISASKLFSILDNLAVSLDEFRFISQNYQSAPYDQALLFITQKYAAQDFMAISEWVHTHEKSPYSYDKLVSSYATILLTTYENVTVGITPATYDIYQHLQSTPMWTTQELKVVNVIIPMVATTSGIKALDEFTVKMEENCGRYQTDLGDPFNVLNSLIEFYGVLMQTYLNFEDYQRATKIGSKLTAIGAKKMNWDGILAKQFWLGIWELYFGDWLKGNQLLDEVINLEKRQSPRIDNTLLTIYKVRLKAATKYRQKRT</sequence>
<dbReference type="InterPro" id="IPR011990">
    <property type="entry name" value="TPR-like_helical_dom_sf"/>
</dbReference>
<gene>
    <name evidence="2" type="ORF">IV81_GL001742</name>
</gene>
<feature type="domain" description="HTH cro/C1-type" evidence="1">
    <location>
        <begin position="10"/>
        <end position="63"/>
    </location>
</feature>
<dbReference type="AlphaFoldDB" id="A0A0R2L323"/>
<dbReference type="SUPFAM" id="SSF47413">
    <property type="entry name" value="lambda repressor-like DNA-binding domains"/>
    <property type="match status" value="1"/>
</dbReference>
<dbReference type="Pfam" id="PF01381">
    <property type="entry name" value="HTH_3"/>
    <property type="match status" value="1"/>
</dbReference>
<protein>
    <submittedName>
        <fullName evidence="2">Transcription regulator</fullName>
    </submittedName>
</protein>
<evidence type="ECO:0000313" key="2">
    <source>
        <dbReference type="EMBL" id="KRN93884.1"/>
    </source>
</evidence>
<dbReference type="Gene3D" id="1.25.40.10">
    <property type="entry name" value="Tetratricopeptide repeat domain"/>
    <property type="match status" value="1"/>
</dbReference>